<evidence type="ECO:0000313" key="4">
    <source>
        <dbReference type="EMBL" id="MBB6049213.1"/>
    </source>
</evidence>
<keyword evidence="1" id="KW-1133">Transmembrane helix</keyword>
<keyword evidence="1" id="KW-0812">Transmembrane</keyword>
<feature type="transmembrane region" description="Helical" evidence="1">
    <location>
        <begin position="36"/>
        <end position="52"/>
    </location>
</feature>
<evidence type="ECO:0000259" key="2">
    <source>
        <dbReference type="Pfam" id="PF04235"/>
    </source>
</evidence>
<dbReference type="Proteomes" id="UP000520814">
    <property type="component" value="Unassembled WGS sequence"/>
</dbReference>
<dbReference type="InterPro" id="IPR012429">
    <property type="entry name" value="HGSNAT_cat"/>
</dbReference>
<sequence length="307" mass="33449">MTRLPALDLARGIAVVGMIYMHFVGSKLATILEGRAAALFFILAGIAWALSGKSRARRALVLAAFGVLFHRLVWPTEVLVPLALMMLLCQGLWRRGPWAVGGALTLVLAVTPLAQARFSSLIVSDWLDDGSHLADHTLGWPTLRALVLDGNYPLLPWLALPLLGMLAVAGTGLTARRTRLWFFCALPLAALAQCLGPATWVPTTLPFLLRIGSTAAALIAGLLWWDAARGLPRFTLPLAALGRLSLTHYVGHIVLVFAPLRLLYPDEDWPLRVGLAAFLGYVAVAMPLSMLWLRRSPHGPLETLWRK</sequence>
<comment type="caution">
    <text evidence="4">The sequence shown here is derived from an EMBL/GenBank/DDBJ whole genome shotgun (WGS) entry which is preliminary data.</text>
</comment>
<dbReference type="InterPro" id="IPR007349">
    <property type="entry name" value="DUF418"/>
</dbReference>
<feature type="transmembrane region" description="Helical" evidence="1">
    <location>
        <begin position="270"/>
        <end position="293"/>
    </location>
</feature>
<dbReference type="Pfam" id="PF07786">
    <property type="entry name" value="HGSNAT_cat"/>
    <property type="match status" value="1"/>
</dbReference>
<dbReference type="InterPro" id="IPR052529">
    <property type="entry name" value="Bact_Transport_Assoc"/>
</dbReference>
<feature type="transmembrane region" description="Helical" evidence="1">
    <location>
        <begin position="98"/>
        <end position="118"/>
    </location>
</feature>
<feature type="transmembrane region" description="Helical" evidence="1">
    <location>
        <begin position="180"/>
        <end position="201"/>
    </location>
</feature>
<dbReference type="Pfam" id="PF04235">
    <property type="entry name" value="DUF418"/>
    <property type="match status" value="1"/>
</dbReference>
<dbReference type="PANTHER" id="PTHR30590">
    <property type="entry name" value="INNER MEMBRANE PROTEIN"/>
    <property type="match status" value="1"/>
</dbReference>
<feature type="transmembrane region" description="Helical" evidence="1">
    <location>
        <begin position="6"/>
        <end position="24"/>
    </location>
</feature>
<feature type="domain" description="Heparan-alpha-glucosaminide N-acetyltransferase catalytic" evidence="3">
    <location>
        <begin position="3"/>
        <end position="168"/>
    </location>
</feature>
<gene>
    <name evidence="4" type="ORF">HNQ39_000975</name>
</gene>
<evidence type="ECO:0000259" key="3">
    <source>
        <dbReference type="Pfam" id="PF07786"/>
    </source>
</evidence>
<evidence type="ECO:0000256" key="1">
    <source>
        <dbReference type="SAM" id="Phobius"/>
    </source>
</evidence>
<evidence type="ECO:0000313" key="5">
    <source>
        <dbReference type="Proteomes" id="UP000520814"/>
    </source>
</evidence>
<feature type="domain" description="DUF418" evidence="2">
    <location>
        <begin position="186"/>
        <end position="307"/>
    </location>
</feature>
<name>A0A7W9SNQ5_ARMRO</name>
<organism evidence="4 5">
    <name type="scientific">Armatimonas rosea</name>
    <dbReference type="NCBI Taxonomy" id="685828"/>
    <lineage>
        <taxon>Bacteria</taxon>
        <taxon>Bacillati</taxon>
        <taxon>Armatimonadota</taxon>
        <taxon>Armatimonadia</taxon>
        <taxon>Armatimonadales</taxon>
        <taxon>Armatimonadaceae</taxon>
        <taxon>Armatimonas</taxon>
    </lineage>
</organism>
<reference evidence="4 5" key="1">
    <citation type="submission" date="2020-08" db="EMBL/GenBank/DDBJ databases">
        <title>Genomic Encyclopedia of Type Strains, Phase IV (KMG-IV): sequencing the most valuable type-strain genomes for metagenomic binning, comparative biology and taxonomic classification.</title>
        <authorList>
            <person name="Goeker M."/>
        </authorList>
    </citation>
    <scope>NUCLEOTIDE SEQUENCE [LARGE SCALE GENOMIC DNA]</scope>
    <source>
        <strain evidence="4 5">DSM 23562</strain>
    </source>
</reference>
<feature type="transmembrane region" description="Helical" evidence="1">
    <location>
        <begin position="207"/>
        <end position="225"/>
    </location>
</feature>
<keyword evidence="5" id="KW-1185">Reference proteome</keyword>
<accession>A0A7W9SNQ5</accession>
<keyword evidence="1" id="KW-0472">Membrane</keyword>
<feature type="transmembrane region" description="Helical" evidence="1">
    <location>
        <begin position="154"/>
        <end position="173"/>
    </location>
</feature>
<protein>
    <submittedName>
        <fullName evidence="4">Putative membrane protein YeiB</fullName>
    </submittedName>
</protein>
<proteinExistence type="predicted"/>
<dbReference type="PANTHER" id="PTHR30590:SF3">
    <property type="entry name" value="HYPOTHETICAL MEMBRANE SPANNING PROTEIN"/>
    <property type="match status" value="1"/>
</dbReference>
<dbReference type="RefSeq" id="WP_184192827.1">
    <property type="nucleotide sequence ID" value="NZ_JACHGW010000001.1"/>
</dbReference>
<dbReference type="AlphaFoldDB" id="A0A7W9SNQ5"/>
<dbReference type="EMBL" id="JACHGW010000001">
    <property type="protein sequence ID" value="MBB6049213.1"/>
    <property type="molecule type" value="Genomic_DNA"/>
</dbReference>